<accession>A0A511X7A7</accession>
<dbReference type="Proteomes" id="UP000321635">
    <property type="component" value="Unassembled WGS sequence"/>
</dbReference>
<protein>
    <submittedName>
        <fullName evidence="1">Uncharacterized protein</fullName>
    </submittedName>
</protein>
<evidence type="ECO:0000313" key="2">
    <source>
        <dbReference type="Proteomes" id="UP000321635"/>
    </source>
</evidence>
<dbReference type="AlphaFoldDB" id="A0A511X7A7"/>
<dbReference type="EMBL" id="BJYF01000003">
    <property type="protein sequence ID" value="GEN58834.1"/>
    <property type="molecule type" value="Genomic_DNA"/>
</dbReference>
<sequence>MDGRTPPALRSTRFDPPFSLIRTMTVGSGFTPDLLDPAARAAGARGLSTVPAHGTIYRRWGVSPRPENVRNQSSDWRWIYMKDKIPRLQEAVGWNVLQFVAGLCLERG</sequence>
<keyword evidence="2" id="KW-1185">Reference proteome</keyword>
<gene>
    <name evidence="1" type="ORF">ANI02nite_07180</name>
</gene>
<name>A0A511X7A7_9PROT</name>
<evidence type="ECO:0000313" key="1">
    <source>
        <dbReference type="EMBL" id="GEN58834.1"/>
    </source>
</evidence>
<proteinExistence type="predicted"/>
<dbReference type="STRING" id="1120919.GCA_000429165_00738"/>
<comment type="caution">
    <text evidence="1">The sequence shown here is derived from an EMBL/GenBank/DDBJ whole genome shotgun (WGS) entry which is preliminary data.</text>
</comment>
<reference evidence="1 2" key="1">
    <citation type="submission" date="2019-07" db="EMBL/GenBank/DDBJ databases">
        <title>Whole genome shotgun sequence of Acetobacter nitrogenifigens NBRC 105050.</title>
        <authorList>
            <person name="Hosoyama A."/>
            <person name="Uohara A."/>
            <person name="Ohji S."/>
            <person name="Ichikawa N."/>
        </authorList>
    </citation>
    <scope>NUCLEOTIDE SEQUENCE [LARGE SCALE GENOMIC DNA]</scope>
    <source>
        <strain evidence="1 2">NBRC 105050</strain>
    </source>
</reference>
<organism evidence="1 2">
    <name type="scientific">Acetobacter nitrogenifigens DSM 23921 = NBRC 105050</name>
    <dbReference type="NCBI Taxonomy" id="1120919"/>
    <lineage>
        <taxon>Bacteria</taxon>
        <taxon>Pseudomonadati</taxon>
        <taxon>Pseudomonadota</taxon>
        <taxon>Alphaproteobacteria</taxon>
        <taxon>Acetobacterales</taxon>
        <taxon>Acetobacteraceae</taxon>
        <taxon>Acetobacter</taxon>
    </lineage>
</organism>